<evidence type="ECO:0000259" key="1">
    <source>
        <dbReference type="PROSITE" id="PS50995"/>
    </source>
</evidence>
<dbReference type="SMART" id="SM00347">
    <property type="entry name" value="HTH_MARR"/>
    <property type="match status" value="1"/>
</dbReference>
<feature type="domain" description="HTH marR-type" evidence="1">
    <location>
        <begin position="27"/>
        <end position="155"/>
    </location>
</feature>
<dbReference type="InterPro" id="IPR011991">
    <property type="entry name" value="ArsR-like_HTH"/>
</dbReference>
<dbReference type="EMBL" id="SDPP02000002">
    <property type="protein sequence ID" value="KAA1378132.1"/>
    <property type="molecule type" value="Genomic_DNA"/>
</dbReference>
<protein>
    <submittedName>
        <fullName evidence="2">MarR family transcriptional regulator</fullName>
    </submittedName>
</protein>
<dbReference type="PANTHER" id="PTHR39515">
    <property type="entry name" value="CONSERVED PROTEIN"/>
    <property type="match status" value="1"/>
</dbReference>
<dbReference type="Gene3D" id="1.10.10.10">
    <property type="entry name" value="Winged helix-like DNA-binding domain superfamily/Winged helix DNA-binding domain"/>
    <property type="match status" value="1"/>
</dbReference>
<dbReference type="PANTHER" id="PTHR39515:SF2">
    <property type="entry name" value="HTH-TYPE TRANSCRIPTIONAL REGULATOR RV0880"/>
    <property type="match status" value="1"/>
</dbReference>
<accession>A0A641APW0</accession>
<keyword evidence="3" id="KW-1185">Reference proteome</keyword>
<organism evidence="2 3">
    <name type="scientific">Aeromicrobium fastidiosum</name>
    <dbReference type="NCBI Taxonomy" id="52699"/>
    <lineage>
        <taxon>Bacteria</taxon>
        <taxon>Bacillati</taxon>
        <taxon>Actinomycetota</taxon>
        <taxon>Actinomycetes</taxon>
        <taxon>Propionibacteriales</taxon>
        <taxon>Nocardioidaceae</taxon>
        <taxon>Aeromicrobium</taxon>
    </lineage>
</organism>
<dbReference type="PROSITE" id="PS50995">
    <property type="entry name" value="HTH_MARR_2"/>
    <property type="match status" value="1"/>
</dbReference>
<dbReference type="InterPro" id="IPR052526">
    <property type="entry name" value="HTH-type_Bedaq_tolerance"/>
</dbReference>
<reference evidence="2" key="1">
    <citation type="submission" date="2019-09" db="EMBL/GenBank/DDBJ databases">
        <authorList>
            <person name="Li J."/>
        </authorList>
    </citation>
    <scope>NUCLEOTIDE SEQUENCE [LARGE SCALE GENOMIC DNA]</scope>
    <source>
        <strain evidence="2">NRBC 14897</strain>
    </source>
</reference>
<dbReference type="Pfam" id="PF01047">
    <property type="entry name" value="MarR"/>
    <property type="match status" value="1"/>
</dbReference>
<sequence length="160" mass="17845">MQLIYACVMQPAVMPSAPVTDEVPTTEEAVLRFVMAMGRRIRARIDGDTVDPSQAAILYSLSCRGPMRLGDLAESMRLDASTVSRHVHQLGEHEFVRRDPDPADGRASIIDITAEGRTALRRTFDQRRAFVSEALADWSDDDRTRLRDDITRLTADLGDS</sequence>
<dbReference type="InterPro" id="IPR036390">
    <property type="entry name" value="WH_DNA-bd_sf"/>
</dbReference>
<dbReference type="InterPro" id="IPR000835">
    <property type="entry name" value="HTH_MarR-typ"/>
</dbReference>
<dbReference type="CDD" id="cd00090">
    <property type="entry name" value="HTH_ARSR"/>
    <property type="match status" value="1"/>
</dbReference>
<dbReference type="Proteomes" id="UP001515100">
    <property type="component" value="Unassembled WGS sequence"/>
</dbReference>
<dbReference type="GO" id="GO:0003700">
    <property type="term" value="F:DNA-binding transcription factor activity"/>
    <property type="evidence" value="ECO:0007669"/>
    <property type="project" value="InterPro"/>
</dbReference>
<proteinExistence type="predicted"/>
<evidence type="ECO:0000313" key="2">
    <source>
        <dbReference type="EMBL" id="KAA1378132.1"/>
    </source>
</evidence>
<dbReference type="OrthoDB" id="3778086at2"/>
<gene>
    <name evidence="2" type="ORF">ESP62_007050</name>
</gene>
<dbReference type="AlphaFoldDB" id="A0A641APW0"/>
<evidence type="ECO:0000313" key="3">
    <source>
        <dbReference type="Proteomes" id="UP001515100"/>
    </source>
</evidence>
<dbReference type="InterPro" id="IPR036388">
    <property type="entry name" value="WH-like_DNA-bd_sf"/>
</dbReference>
<name>A0A641APW0_9ACTN</name>
<comment type="caution">
    <text evidence="2">The sequence shown here is derived from an EMBL/GenBank/DDBJ whole genome shotgun (WGS) entry which is preliminary data.</text>
</comment>
<dbReference type="SUPFAM" id="SSF46785">
    <property type="entry name" value="Winged helix' DNA-binding domain"/>
    <property type="match status" value="1"/>
</dbReference>